<comment type="caution">
    <text evidence="1">The sequence shown here is derived from an EMBL/GenBank/DDBJ whole genome shotgun (WGS) entry which is preliminary data.</text>
</comment>
<dbReference type="Proteomes" id="UP000790377">
    <property type="component" value="Unassembled WGS sequence"/>
</dbReference>
<evidence type="ECO:0000313" key="1">
    <source>
        <dbReference type="EMBL" id="KAH7907276.1"/>
    </source>
</evidence>
<proteinExistence type="predicted"/>
<reference evidence="1" key="1">
    <citation type="journal article" date="2021" name="New Phytol.">
        <title>Evolutionary innovations through gain and loss of genes in the ectomycorrhizal Boletales.</title>
        <authorList>
            <person name="Wu G."/>
            <person name="Miyauchi S."/>
            <person name="Morin E."/>
            <person name="Kuo A."/>
            <person name="Drula E."/>
            <person name="Varga T."/>
            <person name="Kohler A."/>
            <person name="Feng B."/>
            <person name="Cao Y."/>
            <person name="Lipzen A."/>
            <person name="Daum C."/>
            <person name="Hundley H."/>
            <person name="Pangilinan J."/>
            <person name="Johnson J."/>
            <person name="Barry K."/>
            <person name="LaButti K."/>
            <person name="Ng V."/>
            <person name="Ahrendt S."/>
            <person name="Min B."/>
            <person name="Choi I.G."/>
            <person name="Park H."/>
            <person name="Plett J.M."/>
            <person name="Magnuson J."/>
            <person name="Spatafora J.W."/>
            <person name="Nagy L.G."/>
            <person name="Henrissat B."/>
            <person name="Grigoriev I.V."/>
            <person name="Yang Z.L."/>
            <person name="Xu J."/>
            <person name="Martin F.M."/>
        </authorList>
    </citation>
    <scope>NUCLEOTIDE SEQUENCE</scope>
    <source>
        <strain evidence="1">ATCC 28755</strain>
    </source>
</reference>
<name>A0ACB8A210_9AGAM</name>
<gene>
    <name evidence="1" type="ORF">BJ138DRAFT_521049</name>
</gene>
<dbReference type="EMBL" id="MU267920">
    <property type="protein sequence ID" value="KAH7907276.1"/>
    <property type="molecule type" value="Genomic_DNA"/>
</dbReference>
<protein>
    <submittedName>
        <fullName evidence="1">Uncharacterized protein</fullName>
    </submittedName>
</protein>
<keyword evidence="2" id="KW-1185">Reference proteome</keyword>
<evidence type="ECO:0000313" key="2">
    <source>
        <dbReference type="Proteomes" id="UP000790377"/>
    </source>
</evidence>
<organism evidence="1 2">
    <name type="scientific">Hygrophoropsis aurantiaca</name>
    <dbReference type="NCBI Taxonomy" id="72124"/>
    <lineage>
        <taxon>Eukaryota</taxon>
        <taxon>Fungi</taxon>
        <taxon>Dikarya</taxon>
        <taxon>Basidiomycota</taxon>
        <taxon>Agaricomycotina</taxon>
        <taxon>Agaricomycetes</taxon>
        <taxon>Agaricomycetidae</taxon>
        <taxon>Boletales</taxon>
        <taxon>Coniophorineae</taxon>
        <taxon>Hygrophoropsidaceae</taxon>
        <taxon>Hygrophoropsis</taxon>
    </lineage>
</organism>
<sequence length="263" mass="30213">MPSSNNPLIHLPVELLYEIQLFAVSQSLPNTCKDILNVFKNTPPSYRAQYLLASAVGNYTLDYETITKILRYPLCTEEVLNAVFRISGSNRFRDLHFKPELPRRLFRSMTPKLHNNGSPAWSEDDFPLPFLRYLYDCPNLCPPNINSHDGYPLTKAVHAGFIPLIRFLLDHGASPKFKNNLPVKIAIHRKDLVLVRMLIERNEPHKPSGEKKRTSKRQRLEDRVGITPEMVKTAAKIQARDIVEYFTRDKGCVPDMQTLLMLS</sequence>
<accession>A0ACB8A210</accession>